<name>A0A397HMM3_9GLOM</name>
<accession>A0A397HMM3</accession>
<comment type="caution">
    <text evidence="1">The sequence shown here is derived from an EMBL/GenBank/DDBJ whole genome shotgun (WGS) entry which is preliminary data.</text>
</comment>
<protein>
    <submittedName>
        <fullName evidence="1">Uncharacterized protein</fullName>
    </submittedName>
</protein>
<proteinExistence type="predicted"/>
<evidence type="ECO:0000313" key="2">
    <source>
        <dbReference type="Proteomes" id="UP000266861"/>
    </source>
</evidence>
<gene>
    <name evidence="1" type="ORF">Glove_346g181</name>
</gene>
<organism evidence="1 2">
    <name type="scientific">Diversispora epigaea</name>
    <dbReference type="NCBI Taxonomy" id="1348612"/>
    <lineage>
        <taxon>Eukaryota</taxon>
        <taxon>Fungi</taxon>
        <taxon>Fungi incertae sedis</taxon>
        <taxon>Mucoromycota</taxon>
        <taxon>Glomeromycotina</taxon>
        <taxon>Glomeromycetes</taxon>
        <taxon>Diversisporales</taxon>
        <taxon>Diversisporaceae</taxon>
        <taxon>Diversispora</taxon>
    </lineage>
</organism>
<dbReference type="Proteomes" id="UP000266861">
    <property type="component" value="Unassembled WGS sequence"/>
</dbReference>
<dbReference type="AlphaFoldDB" id="A0A397HMM3"/>
<dbReference type="EMBL" id="PQFF01000316">
    <property type="protein sequence ID" value="RHZ61690.1"/>
    <property type="molecule type" value="Genomic_DNA"/>
</dbReference>
<keyword evidence="2" id="KW-1185">Reference proteome</keyword>
<reference evidence="1 2" key="1">
    <citation type="submission" date="2018-08" db="EMBL/GenBank/DDBJ databases">
        <title>Genome and evolution of the arbuscular mycorrhizal fungus Diversispora epigaea (formerly Glomus versiforme) and its bacterial endosymbionts.</title>
        <authorList>
            <person name="Sun X."/>
            <person name="Fei Z."/>
            <person name="Harrison M."/>
        </authorList>
    </citation>
    <scope>NUCLEOTIDE SEQUENCE [LARGE SCALE GENOMIC DNA]</scope>
    <source>
        <strain evidence="1 2">IT104</strain>
    </source>
</reference>
<evidence type="ECO:0000313" key="1">
    <source>
        <dbReference type="EMBL" id="RHZ61690.1"/>
    </source>
</evidence>
<sequence>MNTDIVLEDKAITLIIDNNCYNRNIKRTRKTTTKEEFRSIGLGLGPARLVDFVKGLSKQKLKSFSSCKTKEDVKKAFTDSKKLSCHSIQNCQN</sequence>